<evidence type="ECO:0000256" key="2">
    <source>
        <dbReference type="ARBA" id="ARBA00004196"/>
    </source>
</evidence>
<dbReference type="Pfam" id="PF00722">
    <property type="entry name" value="Glyco_hydro_16"/>
    <property type="match status" value="1"/>
</dbReference>
<dbReference type="EMBL" id="JAGMUV010000004">
    <property type="protein sequence ID" value="KAH7161445.1"/>
    <property type="molecule type" value="Genomic_DNA"/>
</dbReference>
<evidence type="ECO:0000256" key="14">
    <source>
        <dbReference type="ARBA" id="ARBA00023316"/>
    </source>
</evidence>
<dbReference type="PROSITE" id="PS51762">
    <property type="entry name" value="GH16_2"/>
    <property type="match status" value="1"/>
</dbReference>
<evidence type="ECO:0000256" key="1">
    <source>
        <dbReference type="ARBA" id="ARBA00000822"/>
    </source>
</evidence>
<evidence type="ECO:0000256" key="13">
    <source>
        <dbReference type="ARBA" id="ARBA00023295"/>
    </source>
</evidence>
<evidence type="ECO:0000256" key="17">
    <source>
        <dbReference type="PIRSR" id="PIRSR037299-1"/>
    </source>
</evidence>
<keyword evidence="8 16" id="KW-0378">Hydrolase</keyword>
<keyword evidence="14" id="KW-0961">Cell wall biogenesis/degradation</keyword>
<evidence type="ECO:0000259" key="21">
    <source>
        <dbReference type="PROSITE" id="PS51762"/>
    </source>
</evidence>
<evidence type="ECO:0000256" key="6">
    <source>
        <dbReference type="ARBA" id="ARBA00022679"/>
    </source>
</evidence>
<dbReference type="InterPro" id="IPR017168">
    <property type="entry name" value="CHR-like"/>
</dbReference>
<keyword evidence="11" id="KW-0325">Glycoprotein</keyword>
<dbReference type="GO" id="GO:0016757">
    <property type="term" value="F:glycosyltransferase activity"/>
    <property type="evidence" value="ECO:0007669"/>
    <property type="project" value="UniProtKB-KW"/>
</dbReference>
<dbReference type="GO" id="GO:0009277">
    <property type="term" value="C:fungal-type cell wall"/>
    <property type="evidence" value="ECO:0007669"/>
    <property type="project" value="TreeGrafter"/>
</dbReference>
<keyword evidence="7 20" id="KW-0732">Signal</keyword>
<protein>
    <recommendedName>
        <fullName evidence="16">Crh-like protein</fullName>
        <ecNumber evidence="16">3.2.-.-</ecNumber>
    </recommendedName>
</protein>
<feature type="chain" id="PRO_5040502367" description="Crh-like protein" evidence="20">
    <location>
        <begin position="19"/>
        <end position="413"/>
    </location>
</feature>
<comment type="similarity">
    <text evidence="15">Belongs to the glycosyl hydrolase 16 family. CRH1 subfamily.</text>
</comment>
<reference evidence="22" key="1">
    <citation type="journal article" date="2021" name="Nat. Commun.">
        <title>Genetic determinants of endophytism in the Arabidopsis root mycobiome.</title>
        <authorList>
            <person name="Mesny F."/>
            <person name="Miyauchi S."/>
            <person name="Thiergart T."/>
            <person name="Pickel B."/>
            <person name="Atanasova L."/>
            <person name="Karlsson M."/>
            <person name="Huettel B."/>
            <person name="Barry K.W."/>
            <person name="Haridas S."/>
            <person name="Chen C."/>
            <person name="Bauer D."/>
            <person name="Andreopoulos W."/>
            <person name="Pangilinan J."/>
            <person name="LaButti K."/>
            <person name="Riley R."/>
            <person name="Lipzen A."/>
            <person name="Clum A."/>
            <person name="Drula E."/>
            <person name="Henrissat B."/>
            <person name="Kohler A."/>
            <person name="Grigoriev I.V."/>
            <person name="Martin F.M."/>
            <person name="Hacquard S."/>
        </authorList>
    </citation>
    <scope>NUCLEOTIDE SEQUENCE</scope>
    <source>
        <strain evidence="22">MPI-CAGE-AT-0147</strain>
    </source>
</reference>
<gene>
    <name evidence="22" type="ORF">EDB81DRAFT_643053</name>
</gene>
<evidence type="ECO:0000313" key="23">
    <source>
        <dbReference type="Proteomes" id="UP000738349"/>
    </source>
</evidence>
<feature type="compositionally biased region" description="Low complexity" evidence="19">
    <location>
        <begin position="309"/>
        <end position="386"/>
    </location>
</feature>
<comment type="catalytic activity">
    <reaction evidence="1">
        <text>Random endo-hydrolysis of N-acetyl-beta-D-glucosaminide (1-&gt;4)-beta-linkages in chitin and chitodextrins.</text>
        <dbReference type="EC" id="3.2.1.14"/>
    </reaction>
</comment>
<dbReference type="GO" id="GO:0005975">
    <property type="term" value="P:carbohydrate metabolic process"/>
    <property type="evidence" value="ECO:0007669"/>
    <property type="project" value="InterPro"/>
</dbReference>
<dbReference type="Proteomes" id="UP000738349">
    <property type="component" value="Unassembled WGS sequence"/>
</dbReference>
<keyword evidence="12" id="KW-0449">Lipoprotein</keyword>
<dbReference type="GO" id="GO:0098552">
    <property type="term" value="C:side of membrane"/>
    <property type="evidence" value="ECO:0007669"/>
    <property type="project" value="UniProtKB-KW"/>
</dbReference>
<keyword evidence="5" id="KW-0328">Glycosyltransferase</keyword>
<evidence type="ECO:0000256" key="12">
    <source>
        <dbReference type="ARBA" id="ARBA00023288"/>
    </source>
</evidence>
<dbReference type="PIRSF" id="PIRSF037299">
    <property type="entry name" value="Glycosidase_CRH1_prd"/>
    <property type="match status" value="1"/>
</dbReference>
<keyword evidence="9 16" id="KW-0472">Membrane</keyword>
<sequence length="413" mass="43858">MFSKATALAIAAATLVSAQTYTECNPLEKTCPADAAFGDKVINCDFTKGACDAFHEMDGTNLSYDSKGALFEIMKESNAPTIRSNNYMFFGRLDVVTQAAEGQGIVSSVVLQSDDLDEIDWEWVGGDNAQVQTNFYSKGNTETYDRGAYHPVDAPLTSYHKYSFEWTSTVINWLIDDVVVRTLNAADTVAYGFPQTPMQVKLGTWVAGGKNTAKGTVEWAGGYTNFDDAPFNAYYQSVTITDYMGKDAPNQNSNVKEYVYGDKSGTWESIVIKKGDGSSDDDESSTTTKKTTSKTATKTKTTSTEEETTTTADATTSTEAEETTSTKSKTKTASETTAEKTTFTTAAATTSRASETASGSETAATAAGGSQTASGTASSSSETVSTVPDNAAPRMAGNVVLACAGLFIAQLLI</sequence>
<organism evidence="22 23">
    <name type="scientific">Dactylonectria macrodidyma</name>
    <dbReference type="NCBI Taxonomy" id="307937"/>
    <lineage>
        <taxon>Eukaryota</taxon>
        <taxon>Fungi</taxon>
        <taxon>Dikarya</taxon>
        <taxon>Ascomycota</taxon>
        <taxon>Pezizomycotina</taxon>
        <taxon>Sordariomycetes</taxon>
        <taxon>Hypocreomycetidae</taxon>
        <taxon>Hypocreales</taxon>
        <taxon>Nectriaceae</taxon>
        <taxon>Dactylonectria</taxon>
    </lineage>
</organism>
<keyword evidence="6" id="KW-0808">Transferase</keyword>
<comment type="caution">
    <text evidence="22">The sequence shown here is derived from an EMBL/GenBank/DDBJ whole genome shotgun (WGS) entry which is preliminary data.</text>
</comment>
<dbReference type="GO" id="GO:0031505">
    <property type="term" value="P:fungal-type cell wall organization"/>
    <property type="evidence" value="ECO:0007669"/>
    <property type="project" value="TreeGrafter"/>
</dbReference>
<dbReference type="PANTHER" id="PTHR10963:SF68">
    <property type="entry name" value="GLYCOSIDASE CRH1-RELATED"/>
    <property type="match status" value="1"/>
</dbReference>
<evidence type="ECO:0000256" key="20">
    <source>
        <dbReference type="SAM" id="SignalP"/>
    </source>
</evidence>
<accession>A0A9P9FEP1</accession>
<evidence type="ECO:0000256" key="11">
    <source>
        <dbReference type="ARBA" id="ARBA00023180"/>
    </source>
</evidence>
<dbReference type="CDD" id="cd02183">
    <property type="entry name" value="GH16_fungal_CRH1_transglycosylase"/>
    <property type="match status" value="1"/>
</dbReference>
<feature type="signal peptide" evidence="20">
    <location>
        <begin position="1"/>
        <end position="18"/>
    </location>
</feature>
<dbReference type="AlphaFoldDB" id="A0A9P9FEP1"/>
<evidence type="ECO:0000256" key="4">
    <source>
        <dbReference type="ARBA" id="ARBA00022622"/>
    </source>
</evidence>
<feature type="disulfide bond" evidence="18">
    <location>
        <begin position="24"/>
        <end position="31"/>
    </location>
</feature>
<evidence type="ECO:0000256" key="10">
    <source>
        <dbReference type="ARBA" id="ARBA00023157"/>
    </source>
</evidence>
<feature type="active site" description="Proton donor" evidence="17">
    <location>
        <position position="122"/>
    </location>
</feature>
<evidence type="ECO:0000256" key="18">
    <source>
        <dbReference type="PIRSR" id="PIRSR037299-2"/>
    </source>
</evidence>
<dbReference type="SUPFAM" id="SSF49899">
    <property type="entry name" value="Concanavalin A-like lectins/glucanases"/>
    <property type="match status" value="1"/>
</dbReference>
<dbReference type="GO" id="GO:0008843">
    <property type="term" value="F:endochitinase activity"/>
    <property type="evidence" value="ECO:0007669"/>
    <property type="project" value="UniProtKB-EC"/>
</dbReference>
<dbReference type="EC" id="3.2.-.-" evidence="16"/>
<keyword evidence="4" id="KW-0336">GPI-anchor</keyword>
<dbReference type="InterPro" id="IPR000757">
    <property type="entry name" value="Beta-glucanase-like"/>
</dbReference>
<dbReference type="InterPro" id="IPR050546">
    <property type="entry name" value="Glycosyl_Hydrlase_16"/>
</dbReference>
<evidence type="ECO:0000256" key="19">
    <source>
        <dbReference type="SAM" id="MobiDB-lite"/>
    </source>
</evidence>
<feature type="domain" description="GH16" evidence="21">
    <location>
        <begin position="14"/>
        <end position="228"/>
    </location>
</feature>
<proteinExistence type="inferred from homology"/>
<evidence type="ECO:0000256" key="9">
    <source>
        <dbReference type="ARBA" id="ARBA00023136"/>
    </source>
</evidence>
<name>A0A9P9FEP1_9HYPO</name>
<dbReference type="Gene3D" id="2.60.120.200">
    <property type="match status" value="1"/>
</dbReference>
<dbReference type="InterPro" id="IPR013320">
    <property type="entry name" value="ConA-like_dom_sf"/>
</dbReference>
<evidence type="ECO:0000256" key="5">
    <source>
        <dbReference type="ARBA" id="ARBA00022676"/>
    </source>
</evidence>
<keyword evidence="10 18" id="KW-1015">Disulfide bond</keyword>
<evidence type="ECO:0000256" key="8">
    <source>
        <dbReference type="ARBA" id="ARBA00022801"/>
    </source>
</evidence>
<dbReference type="PANTHER" id="PTHR10963">
    <property type="entry name" value="GLYCOSYL HYDROLASE-RELATED"/>
    <property type="match status" value="1"/>
</dbReference>
<evidence type="ECO:0000313" key="22">
    <source>
        <dbReference type="EMBL" id="KAH7161445.1"/>
    </source>
</evidence>
<keyword evidence="13" id="KW-0326">Glycosidase</keyword>
<feature type="compositionally biased region" description="Low complexity" evidence="19">
    <location>
        <begin position="285"/>
        <end position="302"/>
    </location>
</feature>
<feature type="active site" description="Nucleophile" evidence="17">
    <location>
        <position position="118"/>
    </location>
</feature>
<comment type="subcellular location">
    <subcellularLocation>
        <location evidence="2">Cell envelope</location>
    </subcellularLocation>
    <subcellularLocation>
        <location evidence="3">Membrane</location>
        <topology evidence="3">Lipid-anchor</topology>
        <topology evidence="3">GPI-anchor</topology>
    </subcellularLocation>
</comment>
<keyword evidence="23" id="KW-1185">Reference proteome</keyword>
<dbReference type="OrthoDB" id="4781at2759"/>
<evidence type="ECO:0000256" key="16">
    <source>
        <dbReference type="PIRNR" id="PIRNR037299"/>
    </source>
</evidence>
<feature type="region of interest" description="Disordered" evidence="19">
    <location>
        <begin position="273"/>
        <end position="389"/>
    </location>
</feature>
<evidence type="ECO:0000256" key="15">
    <source>
        <dbReference type="ARBA" id="ARBA00038074"/>
    </source>
</evidence>
<evidence type="ECO:0000256" key="3">
    <source>
        <dbReference type="ARBA" id="ARBA00004589"/>
    </source>
</evidence>
<evidence type="ECO:0000256" key="7">
    <source>
        <dbReference type="ARBA" id="ARBA00022729"/>
    </source>
</evidence>